<protein>
    <recommendedName>
        <fullName evidence="4">Lipoprotein</fullName>
    </recommendedName>
</protein>
<name>A0AAP2GVM7_9BACT</name>
<dbReference type="Proteomes" id="UP001319080">
    <property type="component" value="Unassembled WGS sequence"/>
</dbReference>
<accession>A0AAP2GVM7</accession>
<dbReference type="AlphaFoldDB" id="A0AAP2GVM7"/>
<keyword evidence="1" id="KW-0732">Signal</keyword>
<proteinExistence type="predicted"/>
<feature type="signal peptide" evidence="1">
    <location>
        <begin position="1"/>
        <end position="18"/>
    </location>
</feature>
<evidence type="ECO:0000313" key="2">
    <source>
        <dbReference type="EMBL" id="MBT1711118.1"/>
    </source>
</evidence>
<gene>
    <name evidence="2" type="ORF">KK062_22940</name>
</gene>
<keyword evidence="3" id="KW-1185">Reference proteome</keyword>
<sequence>MRYLRYSLLLLLGGCASAYEGLTSVTVDPACATRLAPQGLGTAWYTTAVDVYGKHISGLLLVKQMSDSSTRIVFTNEAGVTFFDFSFAADGSFTARQVIQKLNKKPVIETLRKDFALVLGLPFRNGAWQAWKEGDAVYYGVAQKKETAYFITAPDCASLRRLEIGSRRKRKVTIERIGNNAMLPDSILVHHHTFPMTIGLRKLERP</sequence>
<organism evidence="2 3">
    <name type="scientific">Dawidia cretensis</name>
    <dbReference type="NCBI Taxonomy" id="2782350"/>
    <lineage>
        <taxon>Bacteria</taxon>
        <taxon>Pseudomonadati</taxon>
        <taxon>Bacteroidota</taxon>
        <taxon>Cytophagia</taxon>
        <taxon>Cytophagales</taxon>
        <taxon>Chryseotaleaceae</taxon>
        <taxon>Dawidia</taxon>
    </lineage>
</organism>
<feature type="chain" id="PRO_5042911771" description="Lipoprotein" evidence="1">
    <location>
        <begin position="19"/>
        <end position="206"/>
    </location>
</feature>
<dbReference type="RefSeq" id="WP_254086694.1">
    <property type="nucleotide sequence ID" value="NZ_JAHESE010000029.1"/>
</dbReference>
<comment type="caution">
    <text evidence="2">The sequence shown here is derived from an EMBL/GenBank/DDBJ whole genome shotgun (WGS) entry which is preliminary data.</text>
</comment>
<evidence type="ECO:0000256" key="1">
    <source>
        <dbReference type="SAM" id="SignalP"/>
    </source>
</evidence>
<evidence type="ECO:0000313" key="3">
    <source>
        <dbReference type="Proteomes" id="UP001319080"/>
    </source>
</evidence>
<evidence type="ECO:0008006" key="4">
    <source>
        <dbReference type="Google" id="ProtNLM"/>
    </source>
</evidence>
<reference evidence="2 3" key="1">
    <citation type="submission" date="2021-05" db="EMBL/GenBank/DDBJ databases">
        <title>A Polyphasic approach of four new species of the genus Ohtaekwangia: Ohtaekwangia histidinii sp. nov., Ohtaekwangia cretensis sp. nov., Ohtaekwangia indiensis sp. nov., Ohtaekwangia reichenbachii sp. nov. from diverse environment.</title>
        <authorList>
            <person name="Octaviana S."/>
        </authorList>
    </citation>
    <scope>NUCLEOTIDE SEQUENCE [LARGE SCALE GENOMIC DNA]</scope>
    <source>
        <strain evidence="2 3">PWU5</strain>
    </source>
</reference>
<dbReference type="EMBL" id="JAHESE010000029">
    <property type="protein sequence ID" value="MBT1711118.1"/>
    <property type="molecule type" value="Genomic_DNA"/>
</dbReference>